<evidence type="ECO:0000313" key="2">
    <source>
        <dbReference type="Proteomes" id="UP000499080"/>
    </source>
</evidence>
<reference evidence="1 2" key="1">
    <citation type="journal article" date="2019" name="Sci. Rep.">
        <title>Orb-weaving spider Araneus ventricosus genome elucidates the spidroin gene catalogue.</title>
        <authorList>
            <person name="Kono N."/>
            <person name="Nakamura H."/>
            <person name="Ohtoshi R."/>
            <person name="Moran D.A.P."/>
            <person name="Shinohara A."/>
            <person name="Yoshida Y."/>
            <person name="Fujiwara M."/>
            <person name="Mori M."/>
            <person name="Tomita M."/>
            <person name="Arakawa K."/>
        </authorList>
    </citation>
    <scope>NUCLEOTIDE SEQUENCE [LARGE SCALE GENOMIC DNA]</scope>
</reference>
<evidence type="ECO:0000313" key="1">
    <source>
        <dbReference type="EMBL" id="GBM84844.1"/>
    </source>
</evidence>
<gene>
    <name evidence="1" type="ORF">AVEN_95672_1</name>
</gene>
<keyword evidence="2" id="KW-1185">Reference proteome</keyword>
<sequence>MTPQSYKSQEALELVADKRGLYIDEETPRRCRSLQLISGCRRLINIDRMEYGNLLVWHAISLLQGEDLQVLPRCWNEFRAHFQLKSSGDARALFRFTREF</sequence>
<comment type="caution">
    <text evidence="1">The sequence shown here is derived from an EMBL/GenBank/DDBJ whole genome shotgun (WGS) entry which is preliminary data.</text>
</comment>
<organism evidence="1 2">
    <name type="scientific">Araneus ventricosus</name>
    <name type="common">Orbweaver spider</name>
    <name type="synonym">Epeira ventricosa</name>
    <dbReference type="NCBI Taxonomy" id="182803"/>
    <lineage>
        <taxon>Eukaryota</taxon>
        <taxon>Metazoa</taxon>
        <taxon>Ecdysozoa</taxon>
        <taxon>Arthropoda</taxon>
        <taxon>Chelicerata</taxon>
        <taxon>Arachnida</taxon>
        <taxon>Araneae</taxon>
        <taxon>Araneomorphae</taxon>
        <taxon>Entelegynae</taxon>
        <taxon>Araneoidea</taxon>
        <taxon>Araneidae</taxon>
        <taxon>Araneus</taxon>
    </lineage>
</organism>
<accession>A0A4Y2J4J3</accession>
<name>A0A4Y2J4J3_ARAVE</name>
<protein>
    <submittedName>
        <fullName evidence="1">Uncharacterized protein</fullName>
    </submittedName>
</protein>
<proteinExistence type="predicted"/>
<dbReference type="EMBL" id="BGPR01003191">
    <property type="protein sequence ID" value="GBM84844.1"/>
    <property type="molecule type" value="Genomic_DNA"/>
</dbReference>
<dbReference type="Proteomes" id="UP000499080">
    <property type="component" value="Unassembled WGS sequence"/>
</dbReference>
<dbReference type="OrthoDB" id="10371622at2759"/>
<dbReference type="AlphaFoldDB" id="A0A4Y2J4J3"/>